<gene>
    <name evidence="1" type="ORF">TL5118_00383</name>
    <name evidence="2" type="ORF">TL5120_01808</name>
</gene>
<dbReference type="InterPro" id="IPR034660">
    <property type="entry name" value="DinB/YfiT-like"/>
</dbReference>
<keyword evidence="3" id="KW-1185">Reference proteome</keyword>
<dbReference type="EMBL" id="CYSC01000027">
    <property type="protein sequence ID" value="CUH72012.1"/>
    <property type="molecule type" value="Genomic_DNA"/>
</dbReference>
<accession>A0A0P1FTY7</accession>
<evidence type="ECO:0008006" key="5">
    <source>
        <dbReference type="Google" id="ProtNLM"/>
    </source>
</evidence>
<dbReference type="Pfam" id="PF08020">
    <property type="entry name" value="DUF1706"/>
    <property type="match status" value="1"/>
</dbReference>
<dbReference type="Gene3D" id="1.20.120.450">
    <property type="entry name" value="dinb family like domain"/>
    <property type="match status" value="1"/>
</dbReference>
<sequence>MPAATTKTDLLATTEAEFSKLTRLLDRVPVAAQTLPDAGAEGTTLKDTVGHRAHWIDLFLGWYKAGPTGAQVAIPAPGYKWNDLKRYNADLRIAQQDMTWDDARDLLEANHKRLLTFLNALSETDLYGAPMKGGNSKWTTGRWAEAAGAAHYRSAAKYIRARLRAFEATHCD</sequence>
<dbReference type="AlphaFoldDB" id="A0A0P1FTY7"/>
<dbReference type="EMBL" id="CYSB01000005">
    <property type="protein sequence ID" value="CUH63235.1"/>
    <property type="molecule type" value="Genomic_DNA"/>
</dbReference>
<reference evidence="2 4" key="1">
    <citation type="submission" date="2015-09" db="EMBL/GenBank/DDBJ databases">
        <authorList>
            <consortium name="Swine Surveillance"/>
        </authorList>
    </citation>
    <scope>NUCLEOTIDE SEQUENCE [LARGE SCALE GENOMIC DNA]</scope>
    <source>
        <strain evidence="2 4">5120</strain>
    </source>
</reference>
<protein>
    <recommendedName>
        <fullName evidence="5">DinB superfamily protein</fullName>
    </recommendedName>
</protein>
<evidence type="ECO:0000313" key="4">
    <source>
        <dbReference type="Proteomes" id="UP000051887"/>
    </source>
</evidence>
<organism evidence="2 4">
    <name type="scientific">Thalassovita autumnalis</name>
    <dbReference type="NCBI Taxonomy" id="2072972"/>
    <lineage>
        <taxon>Bacteria</taxon>
        <taxon>Pseudomonadati</taxon>
        <taxon>Pseudomonadota</taxon>
        <taxon>Alphaproteobacteria</taxon>
        <taxon>Rhodobacterales</taxon>
        <taxon>Roseobacteraceae</taxon>
        <taxon>Thalassovita</taxon>
    </lineage>
</organism>
<evidence type="ECO:0000313" key="3">
    <source>
        <dbReference type="Proteomes" id="UP000051086"/>
    </source>
</evidence>
<evidence type="ECO:0000313" key="1">
    <source>
        <dbReference type="EMBL" id="CUH63235.1"/>
    </source>
</evidence>
<evidence type="ECO:0000313" key="2">
    <source>
        <dbReference type="EMBL" id="CUH72012.1"/>
    </source>
</evidence>
<dbReference type="SUPFAM" id="SSF109854">
    <property type="entry name" value="DinB/YfiT-like putative metalloenzymes"/>
    <property type="match status" value="1"/>
</dbReference>
<name>A0A0P1FTY7_9RHOB</name>
<dbReference type="PANTHER" id="PTHR40658">
    <property type="match status" value="1"/>
</dbReference>
<reference evidence="1 3" key="2">
    <citation type="submission" date="2015-09" db="EMBL/GenBank/DDBJ databases">
        <authorList>
            <person name="Rodrigo-Torres L."/>
            <person name="Arahal D.R."/>
        </authorList>
    </citation>
    <scope>NUCLEOTIDE SEQUENCE [LARGE SCALE GENOMIC DNA]</scope>
    <source>
        <strain evidence="1 3">CECT 5118</strain>
    </source>
</reference>
<dbReference type="OrthoDB" id="5347938at2"/>
<dbReference type="RefSeq" id="WP_058243257.1">
    <property type="nucleotide sequence ID" value="NZ_CYSB01000005.1"/>
</dbReference>
<dbReference type="Proteomes" id="UP000051887">
    <property type="component" value="Unassembled WGS sequence"/>
</dbReference>
<dbReference type="Proteomes" id="UP000051086">
    <property type="component" value="Unassembled WGS sequence"/>
</dbReference>
<dbReference type="PANTHER" id="PTHR40658:SF4">
    <property type="entry name" value="HYPOTHETICAL CYTOSOLIC PROTEIN"/>
    <property type="match status" value="1"/>
</dbReference>
<dbReference type="InterPro" id="IPR012550">
    <property type="entry name" value="DUF1706"/>
</dbReference>
<proteinExistence type="predicted"/>